<evidence type="ECO:0000313" key="1">
    <source>
        <dbReference type="EMBL" id="KAK1869651.1"/>
    </source>
</evidence>
<accession>A0ACC3CI17</accession>
<reference evidence="1" key="1">
    <citation type="submission" date="2019-11" db="EMBL/GenBank/DDBJ databases">
        <title>Nori genome reveals adaptations in red seaweeds to the harsh intertidal environment.</title>
        <authorList>
            <person name="Wang D."/>
            <person name="Mao Y."/>
        </authorList>
    </citation>
    <scope>NUCLEOTIDE SEQUENCE</scope>
    <source>
        <tissue evidence="1">Gametophyte</tissue>
    </source>
</reference>
<dbReference type="Proteomes" id="UP000798662">
    <property type="component" value="Chromosome 3"/>
</dbReference>
<keyword evidence="2" id="KW-1185">Reference proteome</keyword>
<name>A0ACC3CI17_PYRYE</name>
<dbReference type="EMBL" id="CM020620">
    <property type="protein sequence ID" value="KAK1869651.1"/>
    <property type="molecule type" value="Genomic_DNA"/>
</dbReference>
<comment type="caution">
    <text evidence="1">The sequence shown here is derived from an EMBL/GenBank/DDBJ whole genome shotgun (WGS) entry which is preliminary data.</text>
</comment>
<protein>
    <submittedName>
        <fullName evidence="1">Uncharacterized protein</fullName>
    </submittedName>
</protein>
<organism evidence="1 2">
    <name type="scientific">Pyropia yezoensis</name>
    <name type="common">Susabi-nori</name>
    <name type="synonym">Porphyra yezoensis</name>
    <dbReference type="NCBI Taxonomy" id="2788"/>
    <lineage>
        <taxon>Eukaryota</taxon>
        <taxon>Rhodophyta</taxon>
        <taxon>Bangiophyceae</taxon>
        <taxon>Bangiales</taxon>
        <taxon>Bangiaceae</taxon>
        <taxon>Pyropia</taxon>
    </lineage>
</organism>
<proteinExistence type="predicted"/>
<gene>
    <name evidence="1" type="ORF">I4F81_012121</name>
</gene>
<evidence type="ECO:0000313" key="2">
    <source>
        <dbReference type="Proteomes" id="UP000798662"/>
    </source>
</evidence>
<sequence>MEGNGRALPGDGRTTQTPEHEMPAYRVAARRAYREYLRTPRECYYCDKKKRLYMSPKGWFTACRACHIWFYGKNSPWLGPRARAAARAAAGGGASSVEVNGDSGGAPAAGVGEGDAATIGDEGDAAPVAVSEAGGSGIAVEEGSPNDPVAVSNT</sequence>